<evidence type="ECO:0000313" key="2">
    <source>
        <dbReference type="Proteomes" id="UP000032266"/>
    </source>
</evidence>
<protein>
    <submittedName>
        <fullName evidence="1">Uncharacterized protein</fullName>
    </submittedName>
</protein>
<sequence>MDFIHESIGTLMLSNVIDAIFILPSVCFIPDQFQLSDGVVLIRPI</sequence>
<dbReference type="AlphaFoldDB" id="A0A0C5V199"/>
<gene>
    <name evidence="1" type="ORF">YC6258_01222</name>
</gene>
<dbReference type="STRING" id="1445510.YC6258_01222"/>
<proteinExistence type="predicted"/>
<evidence type="ECO:0000313" key="1">
    <source>
        <dbReference type="EMBL" id="AJQ93270.1"/>
    </source>
</evidence>
<dbReference type="HOGENOM" id="CLU_3200402_0_0_6"/>
<dbReference type="Proteomes" id="UP000032266">
    <property type="component" value="Chromosome"/>
</dbReference>
<accession>A0A0C5V199</accession>
<reference evidence="1 2" key="1">
    <citation type="submission" date="2014-01" db="EMBL/GenBank/DDBJ databases">
        <title>Full genme sequencing of cellulolytic bacterium Gynuella sunshinyii YC6258T gen. nov., sp. nov.</title>
        <authorList>
            <person name="Khan H."/>
            <person name="Chung E.J."/>
            <person name="Chung Y.R."/>
        </authorList>
    </citation>
    <scope>NUCLEOTIDE SEQUENCE [LARGE SCALE GENOMIC DNA]</scope>
    <source>
        <strain evidence="1 2">YC6258</strain>
    </source>
</reference>
<organism evidence="1 2">
    <name type="scientific">Gynuella sunshinyii YC6258</name>
    <dbReference type="NCBI Taxonomy" id="1445510"/>
    <lineage>
        <taxon>Bacteria</taxon>
        <taxon>Pseudomonadati</taxon>
        <taxon>Pseudomonadota</taxon>
        <taxon>Gammaproteobacteria</taxon>
        <taxon>Oceanospirillales</taxon>
        <taxon>Saccharospirillaceae</taxon>
        <taxon>Gynuella</taxon>
    </lineage>
</organism>
<dbReference type="KEGG" id="gsn:YC6258_01222"/>
<dbReference type="EMBL" id="CP007142">
    <property type="protein sequence ID" value="AJQ93270.1"/>
    <property type="molecule type" value="Genomic_DNA"/>
</dbReference>
<keyword evidence="2" id="KW-1185">Reference proteome</keyword>
<name>A0A0C5V199_9GAMM</name>